<dbReference type="Pfam" id="PF18052">
    <property type="entry name" value="Rx_N"/>
    <property type="match status" value="1"/>
</dbReference>
<evidence type="ECO:0000313" key="9">
    <source>
        <dbReference type="Proteomes" id="UP000501690"/>
    </source>
</evidence>
<dbReference type="InterPro" id="IPR058922">
    <property type="entry name" value="WHD_DRP"/>
</dbReference>
<dbReference type="InterPro" id="IPR038005">
    <property type="entry name" value="RX-like_CC"/>
</dbReference>
<gene>
    <name evidence="8" type="ORF">DEO72_LG6g2138</name>
</gene>
<dbReference type="Gene3D" id="1.10.10.10">
    <property type="entry name" value="Winged helix-like DNA-binding domain superfamily/Winged helix DNA-binding domain"/>
    <property type="match status" value="1"/>
</dbReference>
<dbReference type="Pfam" id="PF23559">
    <property type="entry name" value="WHD_DRP"/>
    <property type="match status" value="1"/>
</dbReference>
<dbReference type="SUPFAM" id="SSF52058">
    <property type="entry name" value="L domain-like"/>
    <property type="match status" value="1"/>
</dbReference>
<name>A0A4D6MAK0_VIGUN</name>
<feature type="domain" description="Disease resistance N-terminal" evidence="5">
    <location>
        <begin position="11"/>
        <end position="100"/>
    </location>
</feature>
<evidence type="ECO:0000259" key="6">
    <source>
        <dbReference type="Pfam" id="PF23559"/>
    </source>
</evidence>
<dbReference type="EMBL" id="CP039350">
    <property type="protein sequence ID" value="QCD97428.1"/>
    <property type="molecule type" value="Genomic_DNA"/>
</dbReference>
<keyword evidence="9" id="KW-1185">Reference proteome</keyword>
<organism evidence="8 9">
    <name type="scientific">Vigna unguiculata</name>
    <name type="common">Cowpea</name>
    <dbReference type="NCBI Taxonomy" id="3917"/>
    <lineage>
        <taxon>Eukaryota</taxon>
        <taxon>Viridiplantae</taxon>
        <taxon>Streptophyta</taxon>
        <taxon>Embryophyta</taxon>
        <taxon>Tracheophyta</taxon>
        <taxon>Spermatophyta</taxon>
        <taxon>Magnoliopsida</taxon>
        <taxon>eudicotyledons</taxon>
        <taxon>Gunneridae</taxon>
        <taxon>Pentapetalae</taxon>
        <taxon>rosids</taxon>
        <taxon>fabids</taxon>
        <taxon>Fabales</taxon>
        <taxon>Fabaceae</taxon>
        <taxon>Papilionoideae</taxon>
        <taxon>50 kb inversion clade</taxon>
        <taxon>NPAAA clade</taxon>
        <taxon>indigoferoid/millettioid clade</taxon>
        <taxon>Phaseoleae</taxon>
        <taxon>Vigna</taxon>
    </lineage>
</organism>
<evidence type="ECO:0000256" key="4">
    <source>
        <dbReference type="ARBA" id="ARBA00022840"/>
    </source>
</evidence>
<dbReference type="InterPro" id="IPR055414">
    <property type="entry name" value="LRR_R13L4/SHOC2-like"/>
</dbReference>
<dbReference type="AlphaFoldDB" id="A0A4D6MAK0"/>
<evidence type="ECO:0000256" key="2">
    <source>
        <dbReference type="ARBA" id="ARBA00022741"/>
    </source>
</evidence>
<dbReference type="Gene3D" id="1.10.8.430">
    <property type="entry name" value="Helical domain of apoptotic protease-activating factors"/>
    <property type="match status" value="1"/>
</dbReference>
<dbReference type="GO" id="GO:0005524">
    <property type="term" value="F:ATP binding"/>
    <property type="evidence" value="ECO:0007669"/>
    <property type="project" value="UniProtKB-KW"/>
</dbReference>
<feature type="domain" description="Disease resistance R13L4/SHOC-2-like LRR" evidence="7">
    <location>
        <begin position="416"/>
        <end position="608"/>
    </location>
</feature>
<evidence type="ECO:0000313" key="8">
    <source>
        <dbReference type="EMBL" id="QCD97428.1"/>
    </source>
</evidence>
<evidence type="ECO:0000259" key="5">
    <source>
        <dbReference type="Pfam" id="PF18052"/>
    </source>
</evidence>
<dbReference type="SUPFAM" id="SSF52540">
    <property type="entry name" value="P-loop containing nucleoside triphosphate hydrolases"/>
    <property type="match status" value="1"/>
</dbReference>
<sequence length="717" mass="82594">MAEYFVFEIAESLLGKLASNLYEEVSRAFDLYEDVQSFRDTLSIVKGVLLDAEEKKNKKHVLREWLRQIQNVCLDAEDVLDGFECQNLRKRVLKASGSTRMKVNHFFSSSNSLVFRFRMAHQIKNVRRRLDKIAADGNKFGLERIEVDNRLVQRRQMTYSHVDASGVIGRESDREEIIKLLMQPHLRGDGYGDQKGLSEENCLSLFLKWAFREGEEKEHPNLVDIGKEIVKKCRGVPLAVKTSGSSLFSIFDSERWEIMRDHELWNLKQQEDDILPSLKLSYDQMPSYLRHCFAFFSLYPKDFGFTSAEIANFWATLGLLRSPFGSQKIENVGKLYINELHSRSFLEDFEDFGTVYYFKLHDLVHDLSLYVAKEEFLMVNSHTSNIPKQSRGVRTIIFPVDGVGVGSESLLETWIKRYKYLRHLDLSNSSLATLPNSIAELEHLRAFSLDNNCKIKRLPNSFCKLQNLEMLSLRRCLGLETLPKGLGMLISLRKLYITTKQSILSEDDFASLNNLHTLIFEYCDNLKFLFQGAEAQLSSLEVLIIQSCGSLESLPLHILPKLDVLIVTRCVMLNLSLNSETAIQRLKMKYLHIEQCPRQQTLPEWIQAASNTLRTLIILNCHCLEVLPEWLSTLTQLKMLHIVNCPQLLDFPSNMHCLRALEDLIIDGCPELGRKCEPRSGEYWSFIAHIKCVSIGKTRKMKLLFQMLSRLGLNCTH</sequence>
<dbReference type="Proteomes" id="UP000501690">
    <property type="component" value="Linkage Group LG6"/>
</dbReference>
<dbReference type="GO" id="GO:0043531">
    <property type="term" value="F:ADP binding"/>
    <property type="evidence" value="ECO:0007669"/>
    <property type="project" value="InterPro"/>
</dbReference>
<keyword evidence="4" id="KW-0067">ATP-binding</keyword>
<dbReference type="Gene3D" id="1.20.5.4130">
    <property type="match status" value="1"/>
</dbReference>
<keyword evidence="3" id="KW-0611">Plant defense</keyword>
<reference evidence="8 9" key="1">
    <citation type="submission" date="2019-04" db="EMBL/GenBank/DDBJ databases">
        <title>An improved genome assembly and genetic linkage map for asparagus bean, Vigna unguiculata ssp. sesquipedialis.</title>
        <authorList>
            <person name="Xia Q."/>
            <person name="Zhang R."/>
            <person name="Dong Y."/>
        </authorList>
    </citation>
    <scope>NUCLEOTIDE SEQUENCE [LARGE SCALE GENOMIC DNA]</scope>
    <source>
        <tissue evidence="8">Leaf</tissue>
    </source>
</reference>
<dbReference type="Gene3D" id="3.80.10.10">
    <property type="entry name" value="Ribonuclease Inhibitor"/>
    <property type="match status" value="1"/>
</dbReference>
<proteinExistence type="predicted"/>
<evidence type="ECO:0000256" key="1">
    <source>
        <dbReference type="ARBA" id="ARBA00022737"/>
    </source>
</evidence>
<dbReference type="InterPro" id="IPR036388">
    <property type="entry name" value="WH-like_DNA-bd_sf"/>
</dbReference>
<dbReference type="PANTHER" id="PTHR36766:SF61">
    <property type="entry name" value="NB-ARC DOMAIN DISEASE RESISTANCE PROTEIN"/>
    <property type="match status" value="1"/>
</dbReference>
<dbReference type="InterPro" id="IPR042197">
    <property type="entry name" value="Apaf_helical"/>
</dbReference>
<evidence type="ECO:0000256" key="3">
    <source>
        <dbReference type="ARBA" id="ARBA00022821"/>
    </source>
</evidence>
<dbReference type="GO" id="GO:0006952">
    <property type="term" value="P:defense response"/>
    <property type="evidence" value="ECO:0007669"/>
    <property type="project" value="UniProtKB-KW"/>
</dbReference>
<dbReference type="CDD" id="cd14798">
    <property type="entry name" value="RX-CC_like"/>
    <property type="match status" value="1"/>
</dbReference>
<dbReference type="InterPro" id="IPR041118">
    <property type="entry name" value="Rx_N"/>
</dbReference>
<dbReference type="InterPro" id="IPR027417">
    <property type="entry name" value="P-loop_NTPase"/>
</dbReference>
<keyword evidence="2" id="KW-0547">Nucleotide-binding</keyword>
<accession>A0A4D6MAK0</accession>
<dbReference type="InterPro" id="IPR032675">
    <property type="entry name" value="LRR_dom_sf"/>
</dbReference>
<keyword evidence="1" id="KW-0677">Repeat</keyword>
<protein>
    <submittedName>
        <fullName evidence="8">Disease resistance protein RPM1</fullName>
    </submittedName>
</protein>
<dbReference type="GO" id="GO:0051707">
    <property type="term" value="P:response to other organism"/>
    <property type="evidence" value="ECO:0007669"/>
    <property type="project" value="UniProtKB-ARBA"/>
</dbReference>
<dbReference type="PANTHER" id="PTHR36766">
    <property type="entry name" value="PLANT BROAD-SPECTRUM MILDEW RESISTANCE PROTEIN RPW8"/>
    <property type="match status" value="1"/>
</dbReference>
<feature type="domain" description="Disease resistance protein winged helix" evidence="6">
    <location>
        <begin position="298"/>
        <end position="367"/>
    </location>
</feature>
<dbReference type="Pfam" id="PF23598">
    <property type="entry name" value="LRR_14"/>
    <property type="match status" value="1"/>
</dbReference>
<evidence type="ECO:0000259" key="7">
    <source>
        <dbReference type="Pfam" id="PF23598"/>
    </source>
</evidence>